<dbReference type="RefSeq" id="WP_242965097.1">
    <property type="nucleotide sequence ID" value="NZ_CP022121.1"/>
</dbReference>
<evidence type="ECO:0000313" key="2">
    <source>
        <dbReference type="Proteomes" id="UP001524944"/>
    </source>
</evidence>
<name>A0ABT1Y6C6_9FIRM</name>
<proteinExistence type="predicted"/>
<dbReference type="EMBL" id="JANPWE010000007">
    <property type="protein sequence ID" value="MCR6546437.1"/>
    <property type="molecule type" value="Genomic_DNA"/>
</dbReference>
<accession>A0ABT1Y6C6</accession>
<dbReference type="Pfam" id="PF19677">
    <property type="entry name" value="DUF6179"/>
    <property type="match status" value="1"/>
</dbReference>
<reference evidence="1 2" key="1">
    <citation type="submission" date="2022-08" db="EMBL/GenBank/DDBJ databases">
        <title>Proteogenomics of the novel Dehalobacterium formicoaceticum strain EZ94 highlights a key role of methyltransferases during anaerobic dichloromethane degradation.</title>
        <authorList>
            <person name="Wasmund K."/>
        </authorList>
    </citation>
    <scope>NUCLEOTIDE SEQUENCE [LARGE SCALE GENOMIC DNA]</scope>
    <source>
        <strain evidence="1 2">EZ94</strain>
    </source>
</reference>
<dbReference type="Proteomes" id="UP001524944">
    <property type="component" value="Unassembled WGS sequence"/>
</dbReference>
<dbReference type="InterPro" id="IPR045751">
    <property type="entry name" value="DUF6179"/>
</dbReference>
<gene>
    <name evidence="1" type="ORF">NVS47_13110</name>
</gene>
<protein>
    <submittedName>
        <fullName evidence="1">DUF6179 domain-containing protein</fullName>
    </submittedName>
</protein>
<keyword evidence="2" id="KW-1185">Reference proteome</keyword>
<sequence>MMNMKMNKIKKRHTININNLTGETFFTSLLEEGYKAGMLRDSDAESIQLNCLKLLADKCEKYNYGESSSIKVETAESIMKSNLCTIGLYLKSLPDADYAVNELKQSEIGEIYQKGRELIDEKLSRAKYLYQLVLENKLVTENYSYNATLNDGIETFFKLYNPDYESHECPAFIDYQLCHPVTDVLGVELILKYLEHLFLENEFCRKFRSEDIHYLLYGYDQDYQELLINIFEQVLTGALGCLLAGKGHRRLDLSKEEISSLQLELSKDDGSTLALKIQKASDKMLAALDGSGFSLEKYVEKALPKITFQILNAVKTNTLDKTLSSPVNPDLEPKIRFVSTVKMDDKEYRKIIDELLVCRYTSDKIALIKEKVKSFGDLEDLLFDAELCQEEVTEVFGILNEIEIAAMLKRHPFITDIRAVELSEAEQLFRLYLKSYFDSLEVSRQNEITKIGSQLSDDYL</sequence>
<comment type="caution">
    <text evidence="1">The sequence shown here is derived from an EMBL/GenBank/DDBJ whole genome shotgun (WGS) entry which is preliminary data.</text>
</comment>
<organism evidence="1 2">
    <name type="scientific">Dehalobacterium formicoaceticum</name>
    <dbReference type="NCBI Taxonomy" id="51515"/>
    <lineage>
        <taxon>Bacteria</taxon>
        <taxon>Bacillati</taxon>
        <taxon>Bacillota</taxon>
        <taxon>Clostridia</taxon>
        <taxon>Eubacteriales</taxon>
        <taxon>Peptococcaceae</taxon>
        <taxon>Dehalobacterium</taxon>
    </lineage>
</organism>
<evidence type="ECO:0000313" key="1">
    <source>
        <dbReference type="EMBL" id="MCR6546437.1"/>
    </source>
</evidence>